<dbReference type="GO" id="GO:0004020">
    <property type="term" value="F:adenylylsulfate kinase activity"/>
    <property type="evidence" value="ECO:0007669"/>
    <property type="project" value="UniProtKB-EC"/>
</dbReference>
<organism evidence="1 4">
    <name type="scientific">Lacticaseibacillus rhamnosus</name>
    <name type="common">Lactobacillus rhamnosus</name>
    <dbReference type="NCBI Taxonomy" id="47715"/>
    <lineage>
        <taxon>Bacteria</taxon>
        <taxon>Bacillati</taxon>
        <taxon>Bacillota</taxon>
        <taxon>Bacilli</taxon>
        <taxon>Lactobacillales</taxon>
        <taxon>Lactobacillaceae</taxon>
        <taxon>Lacticaseibacillus</taxon>
    </lineage>
</organism>
<dbReference type="NCBIfam" id="NF005253">
    <property type="entry name" value="PRK06762.1-4"/>
    <property type="match status" value="1"/>
</dbReference>
<keyword evidence="1" id="KW-0418">Kinase</keyword>
<evidence type="ECO:0000313" key="2">
    <source>
        <dbReference type="EMBL" id="THC81536.1"/>
    </source>
</evidence>
<dbReference type="InterPro" id="IPR027417">
    <property type="entry name" value="P-loop_NTPase"/>
</dbReference>
<evidence type="ECO:0000313" key="1">
    <source>
        <dbReference type="EMBL" id="NZA03692.1"/>
    </source>
</evidence>
<dbReference type="Proteomes" id="UP000307517">
    <property type="component" value="Unassembled WGS sequence"/>
</dbReference>
<dbReference type="RefSeq" id="WP_005690624.1">
    <property type="nucleotide sequence ID" value="NZ_CABFNI010000002.1"/>
</dbReference>
<evidence type="ECO:0000313" key="3">
    <source>
        <dbReference type="Proteomes" id="UP000307517"/>
    </source>
</evidence>
<keyword evidence="2" id="KW-0808">Transferase</keyword>
<sequence length="172" mass="19502">MKQLIILRGNSGSGKTTTAKALRKHLTNSLLISQDVVRRDMLAEKDKPNSPNIELIDLIARFGFSHQQIVIVEGILSAARYGQMLKALMNTADQSLVYYFDLSFDETLRRHAHRPKAAAFGAEAMHRWFRPHDYLGVPNEHLIQADQSQDTVVSRILADLNKRNSDQARYSD</sequence>
<dbReference type="NCBIfam" id="NF005255">
    <property type="entry name" value="PRK06762.2-2"/>
    <property type="match status" value="1"/>
</dbReference>
<reference evidence="1 4" key="2">
    <citation type="submission" date="2020-07" db="EMBL/GenBank/DDBJ databases">
        <title>Organ Donor 1.</title>
        <authorList>
            <person name="Marsh A.J."/>
            <person name="Azcarate-Peril M.A."/>
        </authorList>
    </citation>
    <scope>NUCLEOTIDE SEQUENCE [LARGE SCALE GENOMIC DNA]</scope>
    <source>
        <strain evidence="1 4">AMC0712</strain>
    </source>
</reference>
<dbReference type="EC" id="2.7.1.25" evidence="2"/>
<name>A0A508YMD8_LACRH</name>
<comment type="caution">
    <text evidence="1">The sequence shown here is derived from an EMBL/GenBank/DDBJ whole genome shotgun (WGS) entry which is preliminary data.</text>
</comment>
<dbReference type="AlphaFoldDB" id="A0A508YMD8"/>
<dbReference type="EMBL" id="JACCKI010000001">
    <property type="protein sequence ID" value="NZA03692.1"/>
    <property type="molecule type" value="Genomic_DNA"/>
</dbReference>
<dbReference type="Pfam" id="PF13671">
    <property type="entry name" value="AAA_33"/>
    <property type="match status" value="1"/>
</dbReference>
<accession>A0A508YMD8</accession>
<dbReference type="Proteomes" id="UP000552935">
    <property type="component" value="Unassembled WGS sequence"/>
</dbReference>
<dbReference type="EMBL" id="SSHM01000001">
    <property type="protein sequence ID" value="THC81536.1"/>
    <property type="molecule type" value="Genomic_DNA"/>
</dbReference>
<evidence type="ECO:0000313" key="4">
    <source>
        <dbReference type="Proteomes" id="UP000552935"/>
    </source>
</evidence>
<dbReference type="Gene3D" id="3.40.50.300">
    <property type="entry name" value="P-loop containing nucleotide triphosphate hydrolases"/>
    <property type="match status" value="1"/>
</dbReference>
<proteinExistence type="predicted"/>
<gene>
    <name evidence="2" type="ORF">E6L36_00560</name>
    <name evidence="1" type="ORF">H0N82_00820</name>
</gene>
<protein>
    <submittedName>
        <fullName evidence="1 2">Kinase</fullName>
        <ecNumber evidence="2">2.7.1.25</ecNumber>
    </submittedName>
</protein>
<dbReference type="SUPFAM" id="SSF52540">
    <property type="entry name" value="P-loop containing nucleoside triphosphate hydrolases"/>
    <property type="match status" value="1"/>
</dbReference>
<reference evidence="2 3" key="1">
    <citation type="submission" date="2019-04" db="EMBL/GenBank/DDBJ databases">
        <title>Genome Announcement to Ensure Probiotic Safety of Lactobacillus rhamnosus UBLR-58.</title>
        <authorList>
            <person name="Sulthana A."/>
            <person name="Lakshmi S.G."/>
            <person name="Madempudi R.S."/>
        </authorList>
    </citation>
    <scope>NUCLEOTIDE SEQUENCE [LARGE SCALE GENOMIC DNA]</scope>
    <source>
        <strain evidence="2 3">UBLR-58</strain>
    </source>
</reference>